<reference evidence="2" key="1">
    <citation type="submission" date="2023-03" db="EMBL/GenBank/DDBJ databases">
        <title>Massive genome expansion in bonnet fungi (Mycena s.s.) driven by repeated elements and novel gene families across ecological guilds.</title>
        <authorList>
            <consortium name="Lawrence Berkeley National Laboratory"/>
            <person name="Harder C.B."/>
            <person name="Miyauchi S."/>
            <person name="Viragh M."/>
            <person name="Kuo A."/>
            <person name="Thoen E."/>
            <person name="Andreopoulos B."/>
            <person name="Lu D."/>
            <person name="Skrede I."/>
            <person name="Drula E."/>
            <person name="Henrissat B."/>
            <person name="Morin E."/>
            <person name="Kohler A."/>
            <person name="Barry K."/>
            <person name="LaButti K."/>
            <person name="Morin E."/>
            <person name="Salamov A."/>
            <person name="Lipzen A."/>
            <person name="Mereny Z."/>
            <person name="Hegedus B."/>
            <person name="Baldrian P."/>
            <person name="Stursova M."/>
            <person name="Weitz H."/>
            <person name="Taylor A."/>
            <person name="Grigoriev I.V."/>
            <person name="Nagy L.G."/>
            <person name="Martin F."/>
            <person name="Kauserud H."/>
        </authorList>
    </citation>
    <scope>NUCLEOTIDE SEQUENCE</scope>
    <source>
        <strain evidence="2">CBHHK182m</strain>
    </source>
</reference>
<gene>
    <name evidence="2" type="ORF">B0H16DRAFT_1762370</name>
</gene>
<accession>A0AAD7MY15</accession>
<feature type="region of interest" description="Disordered" evidence="1">
    <location>
        <begin position="188"/>
        <end position="255"/>
    </location>
</feature>
<feature type="compositionally biased region" description="Basic and acidic residues" evidence="1">
    <location>
        <begin position="218"/>
        <end position="227"/>
    </location>
</feature>
<proteinExistence type="predicted"/>
<evidence type="ECO:0000313" key="2">
    <source>
        <dbReference type="EMBL" id="KAJ7737518.1"/>
    </source>
</evidence>
<feature type="compositionally biased region" description="Acidic residues" evidence="1">
    <location>
        <begin position="197"/>
        <end position="217"/>
    </location>
</feature>
<name>A0AAD7MY15_9AGAR</name>
<evidence type="ECO:0000313" key="3">
    <source>
        <dbReference type="Proteomes" id="UP001215598"/>
    </source>
</evidence>
<dbReference type="AlphaFoldDB" id="A0AAD7MY15"/>
<keyword evidence="3" id="KW-1185">Reference proteome</keyword>
<protein>
    <submittedName>
        <fullName evidence="2">Uncharacterized protein</fullName>
    </submittedName>
</protein>
<sequence>MLTTTRCLNAFFNKLFGNSTPGAHLDCIALPRRLPCSNCLPRFKGTLVFDPSPLPTGPERLRPLSQPKIPAAAPAAYRPKNTKLTLKMRAAADTELRKFRLQVQKLEQDYDVLGIMPESAYLSNPVITTLLDNLLIIRTRDVLMAKIPQWKYHERRGEALMTLIKALQIQFAADFEVARLERNKKARLKRRAAGQDMMDDEESERGEEEEESEDSQGVEERVQERAVEASAAPSPRKRKVGPLRDVTNAPKRASV</sequence>
<evidence type="ECO:0000256" key="1">
    <source>
        <dbReference type="SAM" id="MobiDB-lite"/>
    </source>
</evidence>
<dbReference type="EMBL" id="JARKIB010000116">
    <property type="protein sequence ID" value="KAJ7737518.1"/>
    <property type="molecule type" value="Genomic_DNA"/>
</dbReference>
<dbReference type="Proteomes" id="UP001215598">
    <property type="component" value="Unassembled WGS sequence"/>
</dbReference>
<organism evidence="2 3">
    <name type="scientific">Mycena metata</name>
    <dbReference type="NCBI Taxonomy" id="1033252"/>
    <lineage>
        <taxon>Eukaryota</taxon>
        <taxon>Fungi</taxon>
        <taxon>Dikarya</taxon>
        <taxon>Basidiomycota</taxon>
        <taxon>Agaricomycotina</taxon>
        <taxon>Agaricomycetes</taxon>
        <taxon>Agaricomycetidae</taxon>
        <taxon>Agaricales</taxon>
        <taxon>Marasmiineae</taxon>
        <taxon>Mycenaceae</taxon>
        <taxon>Mycena</taxon>
    </lineage>
</organism>
<comment type="caution">
    <text evidence="2">The sequence shown here is derived from an EMBL/GenBank/DDBJ whole genome shotgun (WGS) entry which is preliminary data.</text>
</comment>